<dbReference type="Proteomes" id="UP000243847">
    <property type="component" value="Chromosome sequence1"/>
</dbReference>
<dbReference type="PIRSF" id="PIRSF037394">
    <property type="entry name" value="ABC_thiamine-permease_YkoE_prd"/>
    <property type="match status" value="1"/>
</dbReference>
<protein>
    <submittedName>
        <fullName evidence="2">Iron ABC transporter permease</fullName>
    </submittedName>
</protein>
<keyword evidence="1" id="KW-0812">Transmembrane</keyword>
<dbReference type="Pfam" id="PF09819">
    <property type="entry name" value="ABC_cobalt"/>
    <property type="match status" value="1"/>
</dbReference>
<feature type="transmembrane region" description="Helical" evidence="1">
    <location>
        <begin position="125"/>
        <end position="147"/>
    </location>
</feature>
<organism evidence="2 3">
    <name type="scientific">Aurantimicrobium minutum</name>
    <dbReference type="NCBI Taxonomy" id="708131"/>
    <lineage>
        <taxon>Bacteria</taxon>
        <taxon>Bacillati</taxon>
        <taxon>Actinomycetota</taxon>
        <taxon>Actinomycetes</taxon>
        <taxon>Micrococcales</taxon>
        <taxon>Microbacteriaceae</taxon>
        <taxon>Aurantimicrobium</taxon>
    </lineage>
</organism>
<name>A0A173LWQ1_9MICO</name>
<feature type="transmembrane region" description="Helical" evidence="1">
    <location>
        <begin position="46"/>
        <end position="69"/>
    </location>
</feature>
<feature type="transmembrane region" description="Helical" evidence="1">
    <location>
        <begin position="76"/>
        <end position="95"/>
    </location>
</feature>
<dbReference type="KEGG" id="amin:AUMI_17780"/>
<evidence type="ECO:0000313" key="3">
    <source>
        <dbReference type="Proteomes" id="UP000243847"/>
    </source>
</evidence>
<feature type="transmembrane region" description="Helical" evidence="1">
    <location>
        <begin position="12"/>
        <end position="34"/>
    </location>
</feature>
<accession>A0A173LWQ1</accession>
<dbReference type="AlphaFoldDB" id="A0A173LWQ1"/>
<dbReference type="RefSeq" id="WP_231951690.1">
    <property type="nucleotide sequence ID" value="NZ_AP017457.1"/>
</dbReference>
<dbReference type="GeneID" id="80451973"/>
<proteinExistence type="predicted"/>
<keyword evidence="1" id="KW-0472">Membrane</keyword>
<feature type="transmembrane region" description="Helical" evidence="1">
    <location>
        <begin position="101"/>
        <end position="118"/>
    </location>
</feature>
<evidence type="ECO:0000313" key="2">
    <source>
        <dbReference type="EMBL" id="BAU99320.1"/>
    </source>
</evidence>
<sequence length="194" mass="20012">MHATTVSKYRWRVVDIVVASVIGVASGIIFWAWGLAYGPLSAALSATPGFTALLGGGWLFAAVLGGLIIRKPGAAIYTELIAATVSALLGSQWGFGTLISGLVQGLGAEIVFALFLYANWSVFTAVFAGAGAGVAMSINDLVVWYPGVDFGFQVTYVICGVISGAVIGGLMSWFIVRGLARAGALSRFAAGRIS</sequence>
<dbReference type="EMBL" id="AP017457">
    <property type="protein sequence ID" value="BAU99320.1"/>
    <property type="molecule type" value="Genomic_DNA"/>
</dbReference>
<keyword evidence="1" id="KW-1133">Transmembrane helix</keyword>
<evidence type="ECO:0000256" key="1">
    <source>
        <dbReference type="SAM" id="Phobius"/>
    </source>
</evidence>
<feature type="transmembrane region" description="Helical" evidence="1">
    <location>
        <begin position="153"/>
        <end position="176"/>
    </location>
</feature>
<reference evidence="2 3" key="1">
    <citation type="journal article" date="2016" name="Genome Announc.">
        <title>Complete Genome Sequence of Aurantimicrobium minutum Type Strain KNCT, a Planktonic Ultramicrobacterium Isolated from River Water.</title>
        <authorList>
            <person name="Nakai R."/>
            <person name="Fujisawa T."/>
            <person name="Nakamura Y."/>
            <person name="Nishide H."/>
            <person name="Uchiyama I."/>
            <person name="Baba T."/>
            <person name="Toyoda A."/>
            <person name="Fujiyama A."/>
            <person name="Naganuma T."/>
            <person name="Niki H."/>
        </authorList>
    </citation>
    <scope>NUCLEOTIDE SEQUENCE [LARGE SCALE GENOMIC DNA]</scope>
    <source>
        <strain evidence="2 3">KNC</strain>
    </source>
</reference>
<gene>
    <name evidence="2" type="ORF">AUMI_17780</name>
</gene>
<dbReference type="InterPro" id="IPR017195">
    <property type="entry name" value="ABC_thiamin-permease_prd"/>
</dbReference>